<accession>A0AAD5KH69</accession>
<feature type="signal peptide" evidence="2">
    <location>
        <begin position="1"/>
        <end position="23"/>
    </location>
</feature>
<gene>
    <name evidence="3" type="ORF">GHT06_022547</name>
</gene>
<keyword evidence="1" id="KW-0812">Transmembrane</keyword>
<name>A0AAD5KH69_9CRUS</name>
<evidence type="ECO:0000256" key="1">
    <source>
        <dbReference type="SAM" id="Phobius"/>
    </source>
</evidence>
<evidence type="ECO:0000256" key="2">
    <source>
        <dbReference type="SAM" id="SignalP"/>
    </source>
</evidence>
<dbReference type="Proteomes" id="UP000820818">
    <property type="component" value="Linkage Group LG10"/>
</dbReference>
<proteinExistence type="predicted"/>
<keyword evidence="1" id="KW-1133">Transmembrane helix</keyword>
<dbReference type="EMBL" id="WJBH02000010">
    <property type="protein sequence ID" value="KAI9552207.1"/>
    <property type="molecule type" value="Genomic_DNA"/>
</dbReference>
<sequence length="307" mass="33292">MIFTKTTIYFAVICSQMFVTISARSTENNADLGKIVHGSTEEDPFHSDVFTHDLKNTNHSSIPTTNGKIAFAADRRKGKFFGITTTGTAGNNLQLGLSFIVPFLNIPFGASTTSSYYGSNYASTTPSYGTSTSLLGLNSGSIIYAVIIGLVAIVLIPLFIYSFTGVSTSPYGRSDDIDSILTNIASRIDDALQNQYNVDAPSCLQRALCTHIASSSRRMSEGTAGSIDKIIDGFASGTYFSTLLSGTKIEEAIRQAKNGETCNIYFTKCPYSLDSLNRSLTDYAEKYVMSQANMDNQLYSFNDVSLE</sequence>
<keyword evidence="4" id="KW-1185">Reference proteome</keyword>
<keyword evidence="1" id="KW-0472">Membrane</keyword>
<evidence type="ECO:0000313" key="4">
    <source>
        <dbReference type="Proteomes" id="UP000820818"/>
    </source>
</evidence>
<comment type="caution">
    <text evidence="3">The sequence shown here is derived from an EMBL/GenBank/DDBJ whole genome shotgun (WGS) entry which is preliminary data.</text>
</comment>
<feature type="chain" id="PRO_5041927282" evidence="2">
    <location>
        <begin position="24"/>
        <end position="307"/>
    </location>
</feature>
<dbReference type="InterPro" id="IPR006631">
    <property type="entry name" value="DM4_12"/>
</dbReference>
<protein>
    <submittedName>
        <fullName evidence="3">Uncharacterized protein</fullName>
    </submittedName>
</protein>
<reference evidence="3 4" key="1">
    <citation type="submission" date="2022-05" db="EMBL/GenBank/DDBJ databases">
        <title>A multi-omics perspective on studying reproductive biology in Daphnia sinensis.</title>
        <authorList>
            <person name="Jia J."/>
        </authorList>
    </citation>
    <scope>NUCLEOTIDE SEQUENCE [LARGE SCALE GENOMIC DNA]</scope>
    <source>
        <strain evidence="3 4">WSL</strain>
    </source>
</reference>
<organism evidence="3 4">
    <name type="scientific">Daphnia sinensis</name>
    <dbReference type="NCBI Taxonomy" id="1820382"/>
    <lineage>
        <taxon>Eukaryota</taxon>
        <taxon>Metazoa</taxon>
        <taxon>Ecdysozoa</taxon>
        <taxon>Arthropoda</taxon>
        <taxon>Crustacea</taxon>
        <taxon>Branchiopoda</taxon>
        <taxon>Diplostraca</taxon>
        <taxon>Cladocera</taxon>
        <taxon>Anomopoda</taxon>
        <taxon>Daphniidae</taxon>
        <taxon>Daphnia</taxon>
        <taxon>Daphnia similis group</taxon>
    </lineage>
</organism>
<feature type="transmembrane region" description="Helical" evidence="1">
    <location>
        <begin position="142"/>
        <end position="163"/>
    </location>
</feature>
<evidence type="ECO:0000313" key="3">
    <source>
        <dbReference type="EMBL" id="KAI9552207.1"/>
    </source>
</evidence>
<keyword evidence="2" id="KW-0732">Signal</keyword>
<dbReference type="Pfam" id="PF07841">
    <property type="entry name" value="DM4_12"/>
    <property type="match status" value="1"/>
</dbReference>
<dbReference type="AlphaFoldDB" id="A0AAD5KH69"/>